<comment type="caution">
    <text evidence="2">The sequence shown here is derived from an EMBL/GenBank/DDBJ whole genome shotgun (WGS) entry which is preliminary data.</text>
</comment>
<evidence type="ECO:0000313" key="2">
    <source>
        <dbReference type="EMBL" id="EEH14263.1"/>
    </source>
</evidence>
<dbReference type="InterPro" id="IPR025711">
    <property type="entry name" value="PepSY"/>
</dbReference>
<protein>
    <recommendedName>
        <fullName evidence="1">PepSY domain-containing protein</fullName>
    </recommendedName>
</protein>
<gene>
    <name evidence="2" type="ORF">BCETI_4000197</name>
</gene>
<sequence>MQGFILTPIDGVELMNTYLKAIMAGAAMFGTVISAGTALAGRHPQPDERAALERVLTQEGFTSWGEIELDDGLWEVEDARTKSPADGKFDLKIDPKTLKIVVRHKDD</sequence>
<organism evidence="2 3">
    <name type="scientific">Brucella ceti str. Cudo</name>
    <dbReference type="NCBI Taxonomy" id="595497"/>
    <lineage>
        <taxon>Bacteria</taxon>
        <taxon>Pseudomonadati</taxon>
        <taxon>Pseudomonadota</taxon>
        <taxon>Alphaproteobacteria</taxon>
        <taxon>Hyphomicrobiales</taxon>
        <taxon>Brucellaceae</taxon>
        <taxon>Brucella/Ochrobactrum group</taxon>
        <taxon>Brucella</taxon>
    </lineage>
</organism>
<feature type="domain" description="PepSY" evidence="1">
    <location>
        <begin position="27"/>
        <end position="102"/>
    </location>
</feature>
<dbReference type="AlphaFoldDB" id="C0G7N6"/>
<dbReference type="EMBL" id="ACJD01000004">
    <property type="protein sequence ID" value="EEH14263.1"/>
    <property type="molecule type" value="Genomic_DNA"/>
</dbReference>
<evidence type="ECO:0000313" key="3">
    <source>
        <dbReference type="Proteomes" id="UP000003678"/>
    </source>
</evidence>
<accession>C0G7N6</accession>
<dbReference type="Pfam" id="PF13670">
    <property type="entry name" value="PepSY_2"/>
    <property type="match status" value="1"/>
</dbReference>
<evidence type="ECO:0000259" key="1">
    <source>
        <dbReference type="Pfam" id="PF13670"/>
    </source>
</evidence>
<name>C0G7N6_9HYPH</name>
<proteinExistence type="predicted"/>
<reference evidence="2 3" key="1">
    <citation type="submission" date="2009-03" db="EMBL/GenBank/DDBJ databases">
        <authorList>
            <person name="Setubal J.C."/>
            <person name="Boyle S."/>
            <person name="Crasta O.R."/>
            <person name="Gillespie J.J."/>
            <person name="Kenyon R.W."/>
            <person name="Lu J."/>
            <person name="Mane S."/>
            <person name="Nagrani S."/>
            <person name="Shallom J.M."/>
            <person name="Shallom S."/>
            <person name="Shukla M."/>
            <person name="Snyder E.E."/>
            <person name="Sobral B.W."/>
            <person name="Wattam A.R."/>
            <person name="Will R."/>
            <person name="Williams K."/>
            <person name="Yoo H."/>
            <person name="Bruce D.H."/>
            <person name="Detter C."/>
            <person name="Munk C."/>
            <person name="Brettin T.S."/>
            <person name="Ficht T."/>
        </authorList>
    </citation>
    <scope>NUCLEOTIDE SEQUENCE [LARGE SCALE GENOMIC DNA]</scope>
    <source>
        <strain evidence="2 3">Cudo</strain>
    </source>
</reference>
<dbReference type="Proteomes" id="UP000003678">
    <property type="component" value="Unassembled WGS sequence"/>
</dbReference>